<sequence length="99" mass="11085">MNLYAYLISSFSHRNVQHESSNTLFYLILYQFNAVVPAMNPITLCVLLSNPMNKYPPSVLAKDESIEGSCCRIRVLSCLAETDVFLILTELPNLTDSPA</sequence>
<name>B5KIN7_VARV</name>
<dbReference type="EMBL" id="EF611218">
    <property type="protein sequence ID" value="ABU91959.1"/>
    <property type="molecule type" value="Genomic_DNA"/>
</dbReference>
<evidence type="ECO:0000313" key="1">
    <source>
        <dbReference type="EMBL" id="ABU91959.1"/>
    </source>
</evidence>
<protein>
    <submittedName>
        <fullName evidence="1">Uncharacterized protein</fullName>
    </submittedName>
</protein>
<proteinExistence type="predicted"/>
<organismHost>
    <name type="scientific">Homo sapiens</name>
    <name type="common">Human</name>
    <dbReference type="NCBI Taxonomy" id="9606"/>
</organismHost>
<organism evidence="1">
    <name type="scientific">Variola virus</name>
    <dbReference type="NCBI Taxonomy" id="10255"/>
    <lineage>
        <taxon>Viruses</taxon>
        <taxon>Varidnaviria</taxon>
        <taxon>Bamfordvirae</taxon>
        <taxon>Nucleocytoviricota</taxon>
        <taxon>Pokkesviricetes</taxon>
        <taxon>Chitovirales</taxon>
        <taxon>Poxviridae</taxon>
        <taxon>Chordopoxvirinae</taxon>
        <taxon>Orthopoxvirus</taxon>
        <taxon>Orthopoxvirus variola</taxon>
    </lineage>
</organism>
<reference evidence="1" key="1">
    <citation type="journal article" date="2008" name="Mol. Biol.">
        <title>Comparative Analysis of Variable Regions in the Variola Virus Genome.</title>
        <authorList>
            <person name="Babkin I.V."/>
            <person name="Nepomnyashchikh T.S."/>
            <person name="Maksiutov R.A."/>
            <person name="Gutorov V.V."/>
            <person name="Babkina I.N."/>
            <person name="Shchelkunov S.N."/>
        </authorList>
    </citation>
    <scope>NUCLEOTIDE SEQUENCE</scope>
    <source>
        <strain evidence="1">Rw-18</strain>
    </source>
</reference>
<accession>B5KIN7</accession>
<gene>
    <name evidence="1" type="ORF">Rw-18_R9</name>
</gene>